<accession>A0ACB0ENB2</accession>
<proteinExistence type="predicted"/>
<evidence type="ECO:0000313" key="1">
    <source>
        <dbReference type="EMBL" id="CAI9701847.1"/>
    </source>
</evidence>
<protein>
    <submittedName>
        <fullName evidence="1">Uncharacterized protein</fullName>
    </submittedName>
</protein>
<reference evidence="1" key="1">
    <citation type="submission" date="2023-05" db="EMBL/GenBank/DDBJ databases">
        <authorList>
            <consortium name="ELIXIR-Norway"/>
        </authorList>
    </citation>
    <scope>NUCLEOTIDE SEQUENCE</scope>
</reference>
<dbReference type="EMBL" id="OX596106">
    <property type="protein sequence ID" value="CAI9701847.1"/>
    <property type="molecule type" value="Genomic_DNA"/>
</dbReference>
<evidence type="ECO:0000313" key="2">
    <source>
        <dbReference type="Proteomes" id="UP001162501"/>
    </source>
</evidence>
<sequence length="235" mass="24175">MVTQASAAAVSPQRELLRAERSSRTLTSYLRRSGSPRGFLGMAPFLPPGAERRDSPSPSHPRGTRPILHCEVGTLPKDLSPPRHNFLSPNVRSPVPPLSSPSSRPSGFSPENPYSSRCEASGLKVRAAQVAAPLATGSPRGVPGKRTGSPSVPSPSHSIGPPVPAPTPPTPPTPRLCGPGVASARLPRVGFKCPLAGARALPARSAVAAGTAGVGRQRASGSPSRGARCPSLRRG</sequence>
<dbReference type="Proteomes" id="UP001162501">
    <property type="component" value="Chromosome 22"/>
</dbReference>
<name>A0ACB0ENB2_RANTA</name>
<gene>
    <name evidence="1" type="ORF">MRATA1EN3_LOCUS13060</name>
</gene>
<organism evidence="1 2">
    <name type="scientific">Rangifer tarandus platyrhynchus</name>
    <name type="common">Svalbard reindeer</name>
    <dbReference type="NCBI Taxonomy" id="3082113"/>
    <lineage>
        <taxon>Eukaryota</taxon>
        <taxon>Metazoa</taxon>
        <taxon>Chordata</taxon>
        <taxon>Craniata</taxon>
        <taxon>Vertebrata</taxon>
        <taxon>Euteleostomi</taxon>
        <taxon>Mammalia</taxon>
        <taxon>Eutheria</taxon>
        <taxon>Laurasiatheria</taxon>
        <taxon>Artiodactyla</taxon>
        <taxon>Ruminantia</taxon>
        <taxon>Pecora</taxon>
        <taxon>Cervidae</taxon>
        <taxon>Odocoileinae</taxon>
        <taxon>Rangifer</taxon>
    </lineage>
</organism>